<name>A0A6C0CIH3_9ZZZZ</name>
<accession>A0A6C0CIH3</accession>
<organism evidence="1">
    <name type="scientific">viral metagenome</name>
    <dbReference type="NCBI Taxonomy" id="1070528"/>
    <lineage>
        <taxon>unclassified sequences</taxon>
        <taxon>metagenomes</taxon>
        <taxon>organismal metagenomes</taxon>
    </lineage>
</organism>
<protein>
    <submittedName>
        <fullName evidence="1">Uncharacterized protein</fullName>
    </submittedName>
</protein>
<evidence type="ECO:0000313" key="1">
    <source>
        <dbReference type="EMBL" id="QHT03469.1"/>
    </source>
</evidence>
<sequence>MDVPRKDNPVLELLFGYAQSGHTYFVTDLRSIPSMLKHFDTTIAKLRDVLHSTTDGRLLATEFVQLWDKENLDKFGLKYDGKRIDGALVGETFDVRDWHVQYYKGFISKYHMNVFLKRLLHDTTGNRENPFNTLIGSRGFLPDIDNLKDLYKRIGVKDLASSGLRASDYQAAWEGITHTDGPLMTLIFDYPSAPAEESIPIHWQGTAGGVGKHRSAYVTYLEKLPTLVVRRLARTVENLKKPSQGKMPITELTKDPFSLIVGNDIKGKDLIALCIQNAQINRYCNQDNQLLFRNRLLSEFGETWHEGLHGFDTPRELYVQLHKGYF</sequence>
<dbReference type="AlphaFoldDB" id="A0A6C0CIH3"/>
<reference evidence="1" key="1">
    <citation type="journal article" date="2020" name="Nature">
        <title>Giant virus diversity and host interactions through global metagenomics.</title>
        <authorList>
            <person name="Schulz F."/>
            <person name="Roux S."/>
            <person name="Paez-Espino D."/>
            <person name="Jungbluth S."/>
            <person name="Walsh D.A."/>
            <person name="Denef V.J."/>
            <person name="McMahon K.D."/>
            <person name="Konstantinidis K.T."/>
            <person name="Eloe-Fadrosh E.A."/>
            <person name="Kyrpides N.C."/>
            <person name="Woyke T."/>
        </authorList>
    </citation>
    <scope>NUCLEOTIDE SEQUENCE</scope>
    <source>
        <strain evidence="1">GVMAG-M-3300021079-18</strain>
    </source>
</reference>
<proteinExistence type="predicted"/>
<dbReference type="EMBL" id="MN739412">
    <property type="protein sequence ID" value="QHT03469.1"/>
    <property type="molecule type" value="Genomic_DNA"/>
</dbReference>